<feature type="domain" description="DUF305" evidence="2">
    <location>
        <begin position="57"/>
        <end position="198"/>
    </location>
</feature>
<dbReference type="OrthoDB" id="26872at2"/>
<evidence type="ECO:0000256" key="1">
    <source>
        <dbReference type="SAM" id="SignalP"/>
    </source>
</evidence>
<proteinExistence type="predicted"/>
<protein>
    <submittedName>
        <fullName evidence="3">DUF305 domain-containing protein</fullName>
    </submittedName>
</protein>
<dbReference type="AlphaFoldDB" id="A0A5S4FAT2"/>
<dbReference type="Proteomes" id="UP000309128">
    <property type="component" value="Unassembled WGS sequence"/>
</dbReference>
<dbReference type="PANTHER" id="PTHR36933:SF1">
    <property type="entry name" value="SLL0788 PROTEIN"/>
    <property type="match status" value="1"/>
</dbReference>
<comment type="caution">
    <text evidence="3">The sequence shown here is derived from an EMBL/GenBank/DDBJ whole genome shotgun (WGS) entry which is preliminary data.</text>
</comment>
<dbReference type="RefSeq" id="WP_138669310.1">
    <property type="nucleotide sequence ID" value="NZ_VCKY01000110.1"/>
</dbReference>
<dbReference type="Gene3D" id="1.20.1260.10">
    <property type="match status" value="1"/>
</dbReference>
<dbReference type="InterPro" id="IPR005183">
    <property type="entry name" value="DUF305_CopM-like"/>
</dbReference>
<dbReference type="Pfam" id="PF03713">
    <property type="entry name" value="DUF305"/>
    <property type="match status" value="1"/>
</dbReference>
<dbReference type="InterPro" id="IPR012347">
    <property type="entry name" value="Ferritin-like"/>
</dbReference>
<keyword evidence="4" id="KW-1185">Reference proteome</keyword>
<accession>A0A5S4FAT2</accession>
<evidence type="ECO:0000259" key="2">
    <source>
        <dbReference type="Pfam" id="PF03713"/>
    </source>
</evidence>
<gene>
    <name evidence="3" type="ORF">ETD86_28935</name>
</gene>
<dbReference type="PANTHER" id="PTHR36933">
    <property type="entry name" value="SLL0788 PROTEIN"/>
    <property type="match status" value="1"/>
</dbReference>
<sequence>MRVNRKISFTIAAGALALVGACGGSSDSMAGYKAMSQPTPTATMTGEQPSPTFNDADVMFAQMMILHHEQAIEMAELASAQASDAEIKDLASKIKESQEQEIQTMEGWLSEWGKPTPSPGMGHEMPGAMSEEDMQKLESAQGKDFDRLFAKQMIAHHQGAIKMARMEEAGGANPQARELAKTIVTTQQEEVTQLRQILDRL</sequence>
<reference evidence="3 4" key="1">
    <citation type="submission" date="2019-05" db="EMBL/GenBank/DDBJ databases">
        <title>Draft genome sequence of Nonomuraea turkmeniaca DSM 43926.</title>
        <authorList>
            <person name="Saricaoglu S."/>
            <person name="Isik K."/>
        </authorList>
    </citation>
    <scope>NUCLEOTIDE SEQUENCE [LARGE SCALE GENOMIC DNA]</scope>
    <source>
        <strain evidence="3 4">DSM 43926</strain>
    </source>
</reference>
<name>A0A5S4FAT2_9ACTN</name>
<keyword evidence="1" id="KW-0732">Signal</keyword>
<organism evidence="3 4">
    <name type="scientific">Nonomuraea turkmeniaca</name>
    <dbReference type="NCBI Taxonomy" id="103838"/>
    <lineage>
        <taxon>Bacteria</taxon>
        <taxon>Bacillati</taxon>
        <taxon>Actinomycetota</taxon>
        <taxon>Actinomycetes</taxon>
        <taxon>Streptosporangiales</taxon>
        <taxon>Streptosporangiaceae</taxon>
        <taxon>Nonomuraea</taxon>
    </lineage>
</organism>
<feature type="signal peptide" evidence="1">
    <location>
        <begin position="1"/>
        <end position="30"/>
    </location>
</feature>
<evidence type="ECO:0000313" key="3">
    <source>
        <dbReference type="EMBL" id="TMR14367.1"/>
    </source>
</evidence>
<dbReference type="PROSITE" id="PS51257">
    <property type="entry name" value="PROKAR_LIPOPROTEIN"/>
    <property type="match status" value="1"/>
</dbReference>
<dbReference type="EMBL" id="VCKY01000110">
    <property type="protein sequence ID" value="TMR14367.1"/>
    <property type="molecule type" value="Genomic_DNA"/>
</dbReference>
<evidence type="ECO:0000313" key="4">
    <source>
        <dbReference type="Proteomes" id="UP000309128"/>
    </source>
</evidence>
<feature type="chain" id="PRO_5024377154" evidence="1">
    <location>
        <begin position="31"/>
        <end position="201"/>
    </location>
</feature>